<dbReference type="FunFam" id="3.30.200.20:FF:000106">
    <property type="entry name" value="serine/threonine-protein kinase TBK1 isoform X1"/>
    <property type="match status" value="1"/>
</dbReference>
<accession>A0A914AU54</accession>
<evidence type="ECO:0000256" key="10">
    <source>
        <dbReference type="PROSITE-ProRule" id="PRU10141"/>
    </source>
</evidence>
<evidence type="ECO:0000256" key="11">
    <source>
        <dbReference type="SAM" id="MobiDB-lite"/>
    </source>
</evidence>
<dbReference type="Pfam" id="PF18396">
    <property type="entry name" value="TBK1_ULD"/>
    <property type="match status" value="1"/>
</dbReference>
<name>A0A914AU54_PATMI</name>
<dbReference type="GO" id="GO:0009967">
    <property type="term" value="P:positive regulation of signal transduction"/>
    <property type="evidence" value="ECO:0007669"/>
    <property type="project" value="UniProtKB-ARBA"/>
</dbReference>
<dbReference type="PROSITE" id="PS00107">
    <property type="entry name" value="PROTEIN_KINASE_ATP"/>
    <property type="match status" value="1"/>
</dbReference>
<dbReference type="SUPFAM" id="SSF56112">
    <property type="entry name" value="Protein kinase-like (PK-like)"/>
    <property type="match status" value="1"/>
</dbReference>
<feature type="binding site" evidence="10">
    <location>
        <position position="44"/>
    </location>
    <ligand>
        <name>ATP</name>
        <dbReference type="ChEBI" id="CHEBI:30616"/>
    </ligand>
</feature>
<dbReference type="InterPro" id="IPR008271">
    <property type="entry name" value="Ser/Thr_kinase_AS"/>
</dbReference>
<evidence type="ECO:0000313" key="13">
    <source>
        <dbReference type="EnsemblMetazoa" id="XP_038067208.1"/>
    </source>
</evidence>
<dbReference type="Gene3D" id="1.20.1270.420">
    <property type="match status" value="1"/>
</dbReference>
<dbReference type="GO" id="GO:0045089">
    <property type="term" value="P:positive regulation of innate immune response"/>
    <property type="evidence" value="ECO:0007669"/>
    <property type="project" value="UniProtKB-ARBA"/>
</dbReference>
<comment type="subcellular location">
    <subcellularLocation>
        <location evidence="1">Cytoplasm</location>
    </subcellularLocation>
</comment>
<dbReference type="GO" id="GO:0005524">
    <property type="term" value="F:ATP binding"/>
    <property type="evidence" value="ECO:0007669"/>
    <property type="project" value="UniProtKB-UniRule"/>
</dbReference>
<evidence type="ECO:0000256" key="2">
    <source>
        <dbReference type="ARBA" id="ARBA00012442"/>
    </source>
</evidence>
<feature type="domain" description="Protein kinase" evidence="12">
    <location>
        <begin position="15"/>
        <end position="312"/>
    </location>
</feature>
<evidence type="ECO:0000256" key="4">
    <source>
        <dbReference type="ARBA" id="ARBA00022527"/>
    </source>
</evidence>
<feature type="compositionally biased region" description="Polar residues" evidence="11">
    <location>
        <begin position="830"/>
        <end position="840"/>
    </location>
</feature>
<dbReference type="GO" id="GO:0006950">
    <property type="term" value="P:response to stress"/>
    <property type="evidence" value="ECO:0007669"/>
    <property type="project" value="UniProtKB-ARBA"/>
</dbReference>
<dbReference type="CDD" id="cd12219">
    <property type="entry name" value="Ubl_TBK1_like"/>
    <property type="match status" value="1"/>
</dbReference>
<dbReference type="GO" id="GO:0008384">
    <property type="term" value="F:IkappaB kinase activity"/>
    <property type="evidence" value="ECO:0007669"/>
    <property type="project" value="UniProtKB-EC"/>
</dbReference>
<dbReference type="GeneID" id="119737159"/>
<keyword evidence="3" id="KW-0963">Cytoplasm</keyword>
<dbReference type="InterPro" id="IPR041087">
    <property type="entry name" value="TBK1_ULD"/>
</dbReference>
<keyword evidence="8 10" id="KW-0067">ATP-binding</keyword>
<dbReference type="AlphaFoldDB" id="A0A914AU54"/>
<keyword evidence="5" id="KW-0808">Transferase</keyword>
<dbReference type="RefSeq" id="XP_038067209.1">
    <property type="nucleotide sequence ID" value="XM_038211281.1"/>
</dbReference>
<feature type="region of interest" description="Disordered" evidence="11">
    <location>
        <begin position="925"/>
        <end position="982"/>
    </location>
</feature>
<keyword evidence="14" id="KW-1185">Reference proteome</keyword>
<evidence type="ECO:0000256" key="8">
    <source>
        <dbReference type="ARBA" id="ARBA00022840"/>
    </source>
</evidence>
<organism evidence="13 14">
    <name type="scientific">Patiria miniata</name>
    <name type="common">Bat star</name>
    <name type="synonym">Asterina miniata</name>
    <dbReference type="NCBI Taxonomy" id="46514"/>
    <lineage>
        <taxon>Eukaryota</taxon>
        <taxon>Metazoa</taxon>
        <taxon>Echinodermata</taxon>
        <taxon>Eleutherozoa</taxon>
        <taxon>Asterozoa</taxon>
        <taxon>Asteroidea</taxon>
        <taxon>Valvatacea</taxon>
        <taxon>Valvatida</taxon>
        <taxon>Asterinidae</taxon>
        <taxon>Patiria</taxon>
    </lineage>
</organism>
<dbReference type="Pfam" id="PF18394">
    <property type="entry name" value="TBK1_CCD1"/>
    <property type="match status" value="1"/>
</dbReference>
<dbReference type="PANTHER" id="PTHR22969:SF15">
    <property type="entry name" value="FI05319P"/>
    <property type="match status" value="1"/>
</dbReference>
<evidence type="ECO:0000313" key="14">
    <source>
        <dbReference type="Proteomes" id="UP000887568"/>
    </source>
</evidence>
<sequence length="982" mass="111002">MAASSQIRSTKSYLWYLNDVLGTGATSTVYRGRHKKTGELVAAKAFNSLSFMRPQSVQQREFDVLLKLSHRNIVKLFDIEQDQISKNPVIIMELCSGGSLYSLLEDPKNSYGMEEAEFKRVLGDVCAGMKHLRDLDIVHRDIKPGNIMIVTGDDGSSVYKLADFGAARELQDDENFMSLYGTEEYLHPDLYERAVLRQPTGKTFSARIDLWSIGITFYHVATGVLPFRPFGGRKNRETMFHITTKKKSGVISGVQKDSMNGPIEWSSELPNTCRLSRGLKILLTKILRGLLECNPERMWTFNQFFDEVQVLLAMKVVDLFHVSKSECLKIYAEPRGTLAEFQEAIAEQTGVQATTQALVWDRDCFCPDASLKCESYPETTPQNPVILLEVGRSDFPRVETPSQPKLPKMSSTYDLDKDANMAKMSVAVLYYMLAWLQNLTFMQELMTTVSKAIVCVLKAEVRQLDYHCVKLHASIVEVDTRLLCVEQTLPSPLVSASVFSRIPDQDSLGVRLQSIQDIVTRIRIKVAPMVNSYDGVKKKLESLMKYLIVENQLTKKWAASEEALKPCYVCLKRFAIFTEEAHKIYTQFKKEKQKKHLSYNEEQIHKMDKEKLNLKSTQAMSICQSHCDLRWKTIHAKLSEWYIIAHQFRQQVRAVDKTLSQLVRDYQVLLQEVHMLDTDVQPPVTEFEETLQDSLMAFGATPKTPRRPVDVGTNTDPFTPLSGLAQSDPKVLEQEVTPEQIASISEQLAGLPMDSNGYILVPKDVKAMFEAWEQEIDLVSVQMESGRQKMEAMQQMSLSMEQEGICPRCGHLSLTGDRAREDQRQRLPSEGSSQLGSQPTPVVGYQNMVAETHRRMSRDAAPYTTDRTPVASAYQFMPEPSQRLPHGDASQFNTPAPVVYMPDPSWPLPHEGASQLSDQATVVSGFQYMPEPSQRSSLEEASQFKNQTPDSGYQFMPEPSQRLTNKGTSQFGRQSPQLANGE</sequence>
<dbReference type="EnsemblMetazoa" id="XM_038211281.1">
    <property type="protein sequence ID" value="XP_038067209.1"/>
    <property type="gene ID" value="LOC119737159"/>
</dbReference>
<dbReference type="FunFam" id="1.10.510.10:FF:000100">
    <property type="entry name" value="inhibitor of nuclear factor kappa-B kinase subunit epsilon"/>
    <property type="match status" value="1"/>
</dbReference>
<dbReference type="InterPro" id="IPR051180">
    <property type="entry name" value="IKK"/>
</dbReference>
<dbReference type="OrthoDB" id="10013850at2759"/>
<proteinExistence type="predicted"/>
<evidence type="ECO:0000256" key="5">
    <source>
        <dbReference type="ARBA" id="ARBA00022679"/>
    </source>
</evidence>
<evidence type="ECO:0000256" key="9">
    <source>
        <dbReference type="ARBA" id="ARBA00048789"/>
    </source>
</evidence>
<dbReference type="Proteomes" id="UP000887568">
    <property type="component" value="Unplaced"/>
</dbReference>
<dbReference type="InterPro" id="IPR011009">
    <property type="entry name" value="Kinase-like_dom_sf"/>
</dbReference>
<evidence type="ECO:0000256" key="1">
    <source>
        <dbReference type="ARBA" id="ARBA00004496"/>
    </source>
</evidence>
<feature type="compositionally biased region" description="Polar residues" evidence="11">
    <location>
        <begin position="933"/>
        <end position="951"/>
    </location>
</feature>
<dbReference type="RefSeq" id="XP_038067208.1">
    <property type="nucleotide sequence ID" value="XM_038211280.1"/>
</dbReference>
<dbReference type="GO" id="GO:0005737">
    <property type="term" value="C:cytoplasm"/>
    <property type="evidence" value="ECO:0007669"/>
    <property type="project" value="UniProtKB-SubCell"/>
</dbReference>
<dbReference type="Gene3D" id="3.10.20.90">
    <property type="entry name" value="Phosphatidylinositol 3-kinase Catalytic Subunit, Chain A, domain 1"/>
    <property type="match status" value="1"/>
</dbReference>
<feature type="region of interest" description="Disordered" evidence="11">
    <location>
        <begin position="820"/>
        <end position="841"/>
    </location>
</feature>
<dbReference type="InterPro" id="IPR000719">
    <property type="entry name" value="Prot_kinase_dom"/>
</dbReference>
<dbReference type="PANTHER" id="PTHR22969">
    <property type="entry name" value="IKB KINASE"/>
    <property type="match status" value="1"/>
</dbReference>
<dbReference type="EC" id="2.7.11.10" evidence="2"/>
<evidence type="ECO:0000256" key="6">
    <source>
        <dbReference type="ARBA" id="ARBA00022741"/>
    </source>
</evidence>
<keyword evidence="4" id="KW-0723">Serine/threonine-protein kinase</keyword>
<evidence type="ECO:0000259" key="12">
    <source>
        <dbReference type="PROSITE" id="PS50011"/>
    </source>
</evidence>
<evidence type="ECO:0000256" key="3">
    <source>
        <dbReference type="ARBA" id="ARBA00022490"/>
    </source>
</evidence>
<dbReference type="EnsemblMetazoa" id="XM_038211280.1">
    <property type="protein sequence ID" value="XP_038067208.1"/>
    <property type="gene ID" value="LOC119737159"/>
</dbReference>
<protein>
    <recommendedName>
        <fullName evidence="2">IkappaB kinase</fullName>
        <ecNumber evidence="2">2.7.11.10</ecNumber>
    </recommendedName>
</protein>
<dbReference type="OMA" id="WSADMPV"/>
<dbReference type="InterPro" id="IPR041309">
    <property type="entry name" value="TBK1_CC1"/>
</dbReference>
<evidence type="ECO:0000256" key="7">
    <source>
        <dbReference type="ARBA" id="ARBA00022777"/>
    </source>
</evidence>
<reference evidence="13" key="1">
    <citation type="submission" date="2022-11" db="UniProtKB">
        <authorList>
            <consortium name="EnsemblMetazoa"/>
        </authorList>
    </citation>
    <scope>IDENTIFICATION</scope>
</reference>
<comment type="catalytic activity">
    <reaction evidence="9">
        <text>L-seryl-[I-kappa-B protein] + ATP = O-phospho-L-seryl-[I-kappa-B protein] + ADP + H(+)</text>
        <dbReference type="Rhea" id="RHEA:19073"/>
        <dbReference type="Rhea" id="RHEA-COMP:13698"/>
        <dbReference type="Rhea" id="RHEA-COMP:13699"/>
        <dbReference type="ChEBI" id="CHEBI:15378"/>
        <dbReference type="ChEBI" id="CHEBI:29999"/>
        <dbReference type="ChEBI" id="CHEBI:30616"/>
        <dbReference type="ChEBI" id="CHEBI:83421"/>
        <dbReference type="ChEBI" id="CHEBI:456216"/>
        <dbReference type="EC" id="2.7.11.10"/>
    </reaction>
</comment>
<dbReference type="PROSITE" id="PS00108">
    <property type="entry name" value="PROTEIN_KINASE_ST"/>
    <property type="match status" value="1"/>
</dbReference>
<dbReference type="PROSITE" id="PS50011">
    <property type="entry name" value="PROTEIN_KINASE_DOM"/>
    <property type="match status" value="1"/>
</dbReference>
<feature type="compositionally biased region" description="Polar residues" evidence="11">
    <location>
        <begin position="961"/>
        <end position="982"/>
    </location>
</feature>
<dbReference type="SMART" id="SM00220">
    <property type="entry name" value="S_TKc"/>
    <property type="match status" value="1"/>
</dbReference>
<dbReference type="Gene3D" id="3.30.200.20">
    <property type="entry name" value="Phosphorylase Kinase, domain 1"/>
    <property type="match status" value="1"/>
</dbReference>
<dbReference type="GO" id="GO:0010628">
    <property type="term" value="P:positive regulation of gene expression"/>
    <property type="evidence" value="ECO:0007669"/>
    <property type="project" value="UniProtKB-ARBA"/>
</dbReference>
<keyword evidence="7" id="KW-0418">Kinase</keyword>
<dbReference type="Pfam" id="PF00069">
    <property type="entry name" value="Pkinase"/>
    <property type="match status" value="1"/>
</dbReference>
<dbReference type="InterPro" id="IPR017441">
    <property type="entry name" value="Protein_kinase_ATP_BS"/>
</dbReference>
<keyword evidence="6 10" id="KW-0547">Nucleotide-binding</keyword>
<dbReference type="Gene3D" id="1.10.510.10">
    <property type="entry name" value="Transferase(Phosphotransferase) domain 1"/>
    <property type="match status" value="1"/>
</dbReference>